<evidence type="ECO:0008006" key="5">
    <source>
        <dbReference type="Google" id="ProtNLM"/>
    </source>
</evidence>
<dbReference type="Proteomes" id="UP000809910">
    <property type="component" value="Unassembled WGS sequence"/>
</dbReference>
<keyword evidence="2" id="KW-1133">Transmembrane helix</keyword>
<keyword evidence="4" id="KW-1185">Reference proteome</keyword>
<dbReference type="Pfam" id="PF14247">
    <property type="entry name" value="DUF4344"/>
    <property type="match status" value="1"/>
</dbReference>
<keyword evidence="2" id="KW-0472">Membrane</keyword>
<dbReference type="RefSeq" id="WP_203110379.1">
    <property type="nucleotide sequence ID" value="NZ_JADOBG010000015.1"/>
</dbReference>
<organism evidence="3 4">
    <name type="scientific">Legionella bononiensis</name>
    <dbReference type="NCBI Taxonomy" id="2793102"/>
    <lineage>
        <taxon>Bacteria</taxon>
        <taxon>Pseudomonadati</taxon>
        <taxon>Pseudomonadota</taxon>
        <taxon>Gammaproteobacteria</taxon>
        <taxon>Legionellales</taxon>
        <taxon>Legionellaceae</taxon>
        <taxon>Legionella</taxon>
    </lineage>
</organism>
<feature type="compositionally biased region" description="Acidic residues" evidence="1">
    <location>
        <begin position="316"/>
        <end position="336"/>
    </location>
</feature>
<evidence type="ECO:0000256" key="1">
    <source>
        <dbReference type="SAM" id="MobiDB-lite"/>
    </source>
</evidence>
<feature type="transmembrane region" description="Helical" evidence="2">
    <location>
        <begin position="12"/>
        <end position="30"/>
    </location>
</feature>
<feature type="region of interest" description="Disordered" evidence="1">
    <location>
        <begin position="298"/>
        <end position="336"/>
    </location>
</feature>
<comment type="caution">
    <text evidence="3">The sequence shown here is derived from an EMBL/GenBank/DDBJ whole genome shotgun (WGS) entry which is preliminary data.</text>
</comment>
<dbReference type="EMBL" id="JADWVN010000013">
    <property type="protein sequence ID" value="MBL7526429.1"/>
    <property type="molecule type" value="Genomic_DNA"/>
</dbReference>
<keyword evidence="2" id="KW-0812">Transmembrane</keyword>
<evidence type="ECO:0000313" key="3">
    <source>
        <dbReference type="EMBL" id="MBL7526429.1"/>
    </source>
</evidence>
<name>A0ABS1WAS8_9GAMM</name>
<dbReference type="InterPro" id="IPR025644">
    <property type="entry name" value="DUF4344"/>
</dbReference>
<sequence>MERYSAIVKSFVHGIISSSFLFFSYMPLIYAEDAKEYGKFIIIYEKPENKAQEAIKSLLNKPEHFDSLINSLNKELKLPQDIKIIYQTKRPSAYYPSEKTIYIDYNTIIFSGETYFKEYIEDDENDVKSFSDAEKSDQDLINDHMVGLARFIIYHEIAHAIIDVFDLPIVGNDETAADNLSAILSLDLVKDGFSIAINAADAFVLMEYLSKKDKDNEEEEEHDAYWDEHALNMQRYYNILCLAYGKFPKKMIEEVSTWEDNKQEITFLIERKDYCKYQYLSEQRAWYRLLSPYLIQQETTSDESTVDKSNDKASDESSDESDEESTDTSEDNSDDE</sequence>
<accession>A0ABS1WAS8</accession>
<feature type="compositionally biased region" description="Basic and acidic residues" evidence="1">
    <location>
        <begin position="305"/>
        <end position="315"/>
    </location>
</feature>
<gene>
    <name evidence="3" type="ORF">I5282_07570</name>
</gene>
<evidence type="ECO:0000256" key="2">
    <source>
        <dbReference type="SAM" id="Phobius"/>
    </source>
</evidence>
<reference evidence="3 4" key="1">
    <citation type="submission" date="2020-12" db="EMBL/GenBank/DDBJ databases">
        <title>WGS of Legionella: environmental sample.</title>
        <authorList>
            <person name="Cristino S."/>
            <person name="Girolamini L."/>
            <person name="Salaris S."/>
            <person name="Pascale M.R."/>
            <person name="Mazzotta M."/>
            <person name="Orsini M."/>
            <person name="Grottola A."/>
        </authorList>
    </citation>
    <scope>NUCLEOTIDE SEQUENCE [LARGE SCALE GENOMIC DNA]</scope>
    <source>
        <strain evidence="3 4">30cs62</strain>
    </source>
</reference>
<protein>
    <recommendedName>
        <fullName evidence="5">Metallopeptidase DUF4344</fullName>
    </recommendedName>
</protein>
<proteinExistence type="predicted"/>
<evidence type="ECO:0000313" key="4">
    <source>
        <dbReference type="Proteomes" id="UP000809910"/>
    </source>
</evidence>